<dbReference type="PANTHER" id="PTHR14217">
    <property type="entry name" value="INOSITOL-TETRAKISPHOSPHATE 1-KINASE"/>
    <property type="match status" value="1"/>
</dbReference>
<keyword evidence="4" id="KW-1185">Reference proteome</keyword>
<gene>
    <name evidence="3" type="ORF">CASFOL_033900</name>
</gene>
<dbReference type="AlphaFoldDB" id="A0ABD3BZ41"/>
<dbReference type="PANTHER" id="PTHR14217:SF20">
    <property type="entry name" value="INOSITOL-TETRAKISPHOSPHATE 1-KINASE"/>
    <property type="match status" value="1"/>
</dbReference>
<feature type="compositionally biased region" description="Pro residues" evidence="1">
    <location>
        <begin position="159"/>
        <end position="174"/>
    </location>
</feature>
<evidence type="ECO:0000313" key="4">
    <source>
        <dbReference type="Proteomes" id="UP001632038"/>
    </source>
</evidence>
<dbReference type="Proteomes" id="UP001632038">
    <property type="component" value="Unassembled WGS sequence"/>
</dbReference>
<organism evidence="3 4">
    <name type="scientific">Castilleja foliolosa</name>
    <dbReference type="NCBI Taxonomy" id="1961234"/>
    <lineage>
        <taxon>Eukaryota</taxon>
        <taxon>Viridiplantae</taxon>
        <taxon>Streptophyta</taxon>
        <taxon>Embryophyta</taxon>
        <taxon>Tracheophyta</taxon>
        <taxon>Spermatophyta</taxon>
        <taxon>Magnoliopsida</taxon>
        <taxon>eudicotyledons</taxon>
        <taxon>Gunneridae</taxon>
        <taxon>Pentapetalae</taxon>
        <taxon>asterids</taxon>
        <taxon>lamiids</taxon>
        <taxon>Lamiales</taxon>
        <taxon>Orobanchaceae</taxon>
        <taxon>Pedicularideae</taxon>
        <taxon>Castillejinae</taxon>
        <taxon>Castilleja</taxon>
    </lineage>
</organism>
<name>A0ABD3BZ41_9LAMI</name>
<feature type="region of interest" description="Disordered" evidence="1">
    <location>
        <begin position="156"/>
        <end position="201"/>
    </location>
</feature>
<evidence type="ECO:0000313" key="3">
    <source>
        <dbReference type="EMBL" id="KAL3622489.1"/>
    </source>
</evidence>
<comment type="caution">
    <text evidence="3">The sequence shown here is derived from an EMBL/GenBank/DDBJ whole genome shotgun (WGS) entry which is preliminary data.</text>
</comment>
<dbReference type="InterPro" id="IPR041429">
    <property type="entry name" value="ITPK1_N"/>
</dbReference>
<proteinExistence type="predicted"/>
<feature type="domain" description="Inositol-tetrakisphosphate 1-kinase N-terminal" evidence="2">
    <location>
        <begin position="34"/>
        <end position="71"/>
    </location>
</feature>
<reference evidence="4" key="1">
    <citation type="journal article" date="2024" name="IScience">
        <title>Strigolactones Initiate the Formation of Haustorium-like Structures in Castilleja.</title>
        <authorList>
            <person name="Buerger M."/>
            <person name="Peterson D."/>
            <person name="Chory J."/>
        </authorList>
    </citation>
    <scope>NUCLEOTIDE SEQUENCE [LARGE SCALE GENOMIC DNA]</scope>
</reference>
<dbReference type="Pfam" id="PF17927">
    <property type="entry name" value="Ins134_P3_kin_N"/>
    <property type="match status" value="1"/>
</dbReference>
<evidence type="ECO:0000256" key="1">
    <source>
        <dbReference type="SAM" id="MobiDB-lite"/>
    </source>
</evidence>
<sequence>MLTWHFLSPKCLCVIFPLHLTLHLTLHIIIFFPKENPDIIQPSLLNLANQHGIDLIPIQLTKPLIDQIPNITIIDNPDAIERVHSRVTMLEVVSHLKPPPELSIEVPRQVFVESPETPLSAVSEGLDFPLLPQPCLHPSAEAAALPLTRPAWRRFLRRTPPPNGITTPQLPPAPMRRAELTSTSSPSNLPSRSEPPPPCRRNWPWRTGRTCCRAPPTFLLAKNRPLSGGLWATSRTHPCAVRTKP</sequence>
<evidence type="ECO:0000259" key="2">
    <source>
        <dbReference type="Pfam" id="PF17927"/>
    </source>
</evidence>
<accession>A0ABD3BZ41</accession>
<protein>
    <recommendedName>
        <fullName evidence="2">Inositol-tetrakisphosphate 1-kinase N-terminal domain-containing protein</fullName>
    </recommendedName>
</protein>
<dbReference type="EMBL" id="JAVIJP010000060">
    <property type="protein sequence ID" value="KAL3622489.1"/>
    <property type="molecule type" value="Genomic_DNA"/>
</dbReference>
<feature type="compositionally biased region" description="Low complexity" evidence="1">
    <location>
        <begin position="180"/>
        <end position="192"/>
    </location>
</feature>
<dbReference type="InterPro" id="IPR008656">
    <property type="entry name" value="Inositol_tetrakis-P_1-kinase"/>
</dbReference>